<dbReference type="SUPFAM" id="SSF89550">
    <property type="entry name" value="PHP domain-like"/>
    <property type="match status" value="1"/>
</dbReference>
<dbReference type="SMART" id="SM00481">
    <property type="entry name" value="POLIIIAc"/>
    <property type="match status" value="1"/>
</dbReference>
<sequence length="268" mass="31296">MIRKDYHIHTSHSDDCNIPMEEMILSAIDKGFNEIALTDHVDFDYPDREKAFVVDYDVYTEEFFPLKEKYKNKINILLGVEIGLQPHLTEDIKKLLNSYPFDFAIGSSHTINSMDVYMPKFFEGKSQKEAYTEYFLDVLNCSKMTDCYNVYGHLDYINRYGGFESKILRYQDYSDIIDEILKVIIENGKGLEINTSGFRYGLNQSHPQRDILIRYKELGGEILVAGSDSHRPQDIGCSFDYVHHTLKDIGYRYLASFEKMKPNMYKID</sequence>
<evidence type="ECO:0000256" key="8">
    <source>
        <dbReference type="RuleBase" id="RU366003"/>
    </source>
</evidence>
<evidence type="ECO:0000313" key="10">
    <source>
        <dbReference type="EMBL" id="MBP2027254.1"/>
    </source>
</evidence>
<evidence type="ECO:0000256" key="3">
    <source>
        <dbReference type="ARBA" id="ARBA00013085"/>
    </source>
</evidence>
<evidence type="ECO:0000256" key="5">
    <source>
        <dbReference type="ARBA" id="ARBA00022801"/>
    </source>
</evidence>
<dbReference type="PANTHER" id="PTHR21039:SF0">
    <property type="entry name" value="HISTIDINOL-PHOSPHATASE"/>
    <property type="match status" value="1"/>
</dbReference>
<accession>A0ABS4KHJ5</accession>
<protein>
    <recommendedName>
        <fullName evidence="3 8">Histidinol-phosphatase</fullName>
        <shortName evidence="8">HolPase</shortName>
        <ecNumber evidence="3 8">3.1.3.15</ecNumber>
    </recommendedName>
</protein>
<dbReference type="InterPro" id="IPR003141">
    <property type="entry name" value="Pol/His_phosphatase_N"/>
</dbReference>
<reference evidence="10 11" key="1">
    <citation type="submission" date="2021-03" db="EMBL/GenBank/DDBJ databases">
        <title>Genomic Encyclopedia of Type Strains, Phase IV (KMG-IV): sequencing the most valuable type-strain genomes for metagenomic binning, comparative biology and taxonomic classification.</title>
        <authorList>
            <person name="Goeker M."/>
        </authorList>
    </citation>
    <scope>NUCLEOTIDE SEQUENCE [LARGE SCALE GENOMIC DNA]</scope>
    <source>
        <strain evidence="10 11">DSM 27512</strain>
    </source>
</reference>
<keyword evidence="5 8" id="KW-0378">Hydrolase</keyword>
<dbReference type="NCBIfam" id="TIGR01856">
    <property type="entry name" value="hisJ_fam"/>
    <property type="match status" value="1"/>
</dbReference>
<proteinExistence type="inferred from homology"/>
<organism evidence="10 11">
    <name type="scientific">Acetoanaerobium pronyense</name>
    <dbReference type="NCBI Taxonomy" id="1482736"/>
    <lineage>
        <taxon>Bacteria</taxon>
        <taxon>Bacillati</taxon>
        <taxon>Bacillota</taxon>
        <taxon>Clostridia</taxon>
        <taxon>Peptostreptococcales</taxon>
        <taxon>Filifactoraceae</taxon>
        <taxon>Acetoanaerobium</taxon>
    </lineage>
</organism>
<evidence type="ECO:0000256" key="4">
    <source>
        <dbReference type="ARBA" id="ARBA00022605"/>
    </source>
</evidence>
<evidence type="ECO:0000313" key="11">
    <source>
        <dbReference type="Proteomes" id="UP001314903"/>
    </source>
</evidence>
<evidence type="ECO:0000256" key="2">
    <source>
        <dbReference type="ARBA" id="ARBA00009152"/>
    </source>
</evidence>
<evidence type="ECO:0000256" key="6">
    <source>
        <dbReference type="ARBA" id="ARBA00023102"/>
    </source>
</evidence>
<dbReference type="RefSeq" id="WP_209660163.1">
    <property type="nucleotide sequence ID" value="NZ_JAGGLI010000009.1"/>
</dbReference>
<evidence type="ECO:0000259" key="9">
    <source>
        <dbReference type="SMART" id="SM00481"/>
    </source>
</evidence>
<comment type="similarity">
    <text evidence="2 8">Belongs to the PHP hydrolase family. HisK subfamily.</text>
</comment>
<keyword evidence="11" id="KW-1185">Reference proteome</keyword>
<comment type="pathway">
    <text evidence="1 8">Amino-acid biosynthesis; L-histidine biosynthesis; L-histidine from 5-phospho-alpha-D-ribose 1-diphosphate: step 8/9.</text>
</comment>
<evidence type="ECO:0000256" key="1">
    <source>
        <dbReference type="ARBA" id="ARBA00004970"/>
    </source>
</evidence>
<dbReference type="Proteomes" id="UP001314903">
    <property type="component" value="Unassembled WGS sequence"/>
</dbReference>
<keyword evidence="4 8" id="KW-0028">Amino-acid biosynthesis</keyword>
<keyword evidence="6 8" id="KW-0368">Histidine biosynthesis</keyword>
<dbReference type="InterPro" id="IPR004013">
    <property type="entry name" value="PHP_dom"/>
</dbReference>
<dbReference type="EC" id="3.1.3.15" evidence="3 8"/>
<comment type="catalytic activity">
    <reaction evidence="7 8">
        <text>L-histidinol phosphate + H2O = L-histidinol + phosphate</text>
        <dbReference type="Rhea" id="RHEA:14465"/>
        <dbReference type="ChEBI" id="CHEBI:15377"/>
        <dbReference type="ChEBI" id="CHEBI:43474"/>
        <dbReference type="ChEBI" id="CHEBI:57699"/>
        <dbReference type="ChEBI" id="CHEBI:57980"/>
        <dbReference type="EC" id="3.1.3.15"/>
    </reaction>
</comment>
<name>A0ABS4KHJ5_9FIRM</name>
<gene>
    <name evidence="10" type="ORF">J2Z35_001048</name>
</gene>
<dbReference type="PANTHER" id="PTHR21039">
    <property type="entry name" value="HISTIDINOL PHOSPHATASE-RELATED"/>
    <property type="match status" value="1"/>
</dbReference>
<comment type="caution">
    <text evidence="10">The sequence shown here is derived from an EMBL/GenBank/DDBJ whole genome shotgun (WGS) entry which is preliminary data.</text>
</comment>
<dbReference type="Gene3D" id="3.20.20.140">
    <property type="entry name" value="Metal-dependent hydrolases"/>
    <property type="match status" value="1"/>
</dbReference>
<dbReference type="EMBL" id="JAGGLI010000009">
    <property type="protein sequence ID" value="MBP2027254.1"/>
    <property type="molecule type" value="Genomic_DNA"/>
</dbReference>
<dbReference type="GO" id="GO:0004401">
    <property type="term" value="F:histidinol-phosphatase activity"/>
    <property type="evidence" value="ECO:0007669"/>
    <property type="project" value="UniProtKB-EC"/>
</dbReference>
<dbReference type="InterPro" id="IPR016195">
    <property type="entry name" value="Pol/histidinol_Pase-like"/>
</dbReference>
<dbReference type="Pfam" id="PF02811">
    <property type="entry name" value="PHP"/>
    <property type="match status" value="1"/>
</dbReference>
<evidence type="ECO:0000256" key="7">
    <source>
        <dbReference type="ARBA" id="ARBA00049158"/>
    </source>
</evidence>
<feature type="domain" description="Polymerase/histidinol phosphatase N-terminal" evidence="9">
    <location>
        <begin position="4"/>
        <end position="86"/>
    </location>
</feature>
<dbReference type="InterPro" id="IPR010140">
    <property type="entry name" value="Histidinol_P_phosphatase_HisJ"/>
</dbReference>